<feature type="domain" description="DUF6242" evidence="3">
    <location>
        <begin position="169"/>
        <end position="464"/>
    </location>
</feature>
<organism evidence="4 5">
    <name type="scientific">Segatella cerevisiae</name>
    <dbReference type="NCBI Taxonomy" id="2053716"/>
    <lineage>
        <taxon>Bacteria</taxon>
        <taxon>Pseudomonadati</taxon>
        <taxon>Bacteroidota</taxon>
        <taxon>Bacteroidia</taxon>
        <taxon>Bacteroidales</taxon>
        <taxon>Prevotellaceae</taxon>
        <taxon>Segatella</taxon>
    </lineage>
</organism>
<evidence type="ECO:0000256" key="1">
    <source>
        <dbReference type="SAM" id="SignalP"/>
    </source>
</evidence>
<dbReference type="RefSeq" id="WP_252760654.1">
    <property type="nucleotide sequence ID" value="NZ_JAMXLY010000015.1"/>
</dbReference>
<feature type="domain" description="DUF6242" evidence="2">
    <location>
        <begin position="39"/>
        <end position="156"/>
    </location>
</feature>
<accession>A0ABT1BWE9</accession>
<keyword evidence="5" id="KW-1185">Reference proteome</keyword>
<gene>
    <name evidence="4" type="ORF">NG821_05475</name>
</gene>
<sequence>MKKPLSIFAVMLWAVLTLSSCLNNDDDVTYYKDTAITSFSVGTLNSLVDTMSNGEKDTVNCSGYKFSINQASHLIYNTDSLPAGLDMKKAVVTIGSKNGGVIGILQLDSAGHEKESTDLNNVVYYQSTDSLDLSVPRHLYVFNSSMSAYVIYTLKVSFHKEFADSFPLSHLGANAGIAALSEMKAVANNNSMFVFGQQNGNLKIFSTSISDGRNWTEIPSPSVLQGSDYHNIVAKGGYLYALSNGNIYRSGDARTWSKVGSAPSLTTLLGAGTADLFGTTATGFMYSKDDGASWSKQNVDGPVDSLATANVSCICLPSLTNDSTDMMTVVGNYFSDNHVVVWNVAAEYSWGTELQNWYFASPTAWYQKSYSTQFVQGKMPDKLLAAAYGSDIEGLGSDLKLYSSIDHGLTWHVDSTVTKKLTRAIGTLHRGYAFTSDKNNNLWIIDQSTGNIWRGRHNSKGWIDQSDVTY</sequence>
<keyword evidence="1" id="KW-0732">Signal</keyword>
<evidence type="ECO:0000313" key="5">
    <source>
        <dbReference type="Proteomes" id="UP001204015"/>
    </source>
</evidence>
<dbReference type="InterPro" id="IPR058667">
    <property type="entry name" value="DUF6242_C"/>
</dbReference>
<dbReference type="Pfam" id="PF25852">
    <property type="entry name" value="DUF6242_C"/>
    <property type="match status" value="1"/>
</dbReference>
<dbReference type="Proteomes" id="UP001204015">
    <property type="component" value="Unassembled WGS sequence"/>
</dbReference>
<dbReference type="Pfam" id="PF19755">
    <property type="entry name" value="DUF6242"/>
    <property type="match status" value="1"/>
</dbReference>
<evidence type="ECO:0000259" key="3">
    <source>
        <dbReference type="Pfam" id="PF25852"/>
    </source>
</evidence>
<protein>
    <submittedName>
        <fullName evidence="4">DUF6242 domain-containing protein</fullName>
    </submittedName>
</protein>
<reference evidence="4 5" key="1">
    <citation type="submission" date="2022-06" db="EMBL/GenBank/DDBJ databases">
        <title>A taxonomic note on the genus Prevotella: Description of four novel genera and emended description of the genera Hallella and Xylanibacter.</title>
        <authorList>
            <person name="Hitch T.C.A."/>
        </authorList>
    </citation>
    <scope>NUCLEOTIDE SEQUENCE [LARGE SCALE GENOMIC DNA]</scope>
    <source>
        <strain evidence="4 5">DSM 100619</strain>
    </source>
</reference>
<comment type="caution">
    <text evidence="4">The sequence shown here is derived from an EMBL/GenBank/DDBJ whole genome shotgun (WGS) entry which is preliminary data.</text>
</comment>
<dbReference type="PROSITE" id="PS51257">
    <property type="entry name" value="PROKAR_LIPOPROTEIN"/>
    <property type="match status" value="1"/>
</dbReference>
<dbReference type="SUPFAM" id="SSF110296">
    <property type="entry name" value="Oligoxyloglucan reducing end-specific cellobiohydrolase"/>
    <property type="match status" value="1"/>
</dbReference>
<dbReference type="EMBL" id="JAMXLY010000015">
    <property type="protein sequence ID" value="MCO6025294.1"/>
    <property type="molecule type" value="Genomic_DNA"/>
</dbReference>
<evidence type="ECO:0000313" key="4">
    <source>
        <dbReference type="EMBL" id="MCO6025294.1"/>
    </source>
</evidence>
<feature type="chain" id="PRO_5047254128" evidence="1">
    <location>
        <begin position="25"/>
        <end position="470"/>
    </location>
</feature>
<dbReference type="InterPro" id="IPR046209">
    <property type="entry name" value="DUF6242_N"/>
</dbReference>
<name>A0ABT1BWE9_9BACT</name>
<evidence type="ECO:0000259" key="2">
    <source>
        <dbReference type="Pfam" id="PF19755"/>
    </source>
</evidence>
<proteinExistence type="predicted"/>
<feature type="signal peptide" evidence="1">
    <location>
        <begin position="1"/>
        <end position="24"/>
    </location>
</feature>